<dbReference type="AlphaFoldDB" id="A0A663F2B2"/>
<dbReference type="Proteomes" id="UP000472275">
    <property type="component" value="Unassembled WGS sequence"/>
</dbReference>
<dbReference type="InterPro" id="IPR040647">
    <property type="entry name" value="SPIN-DOC_Znf-C2H2"/>
</dbReference>
<feature type="compositionally biased region" description="Gly residues" evidence="1">
    <location>
        <begin position="125"/>
        <end position="135"/>
    </location>
</feature>
<dbReference type="PANTHER" id="PTHR34589">
    <property type="entry name" value="SIMILAR TO RIKEN CDNA 2700081O15"/>
    <property type="match status" value="1"/>
</dbReference>
<evidence type="ECO:0000256" key="1">
    <source>
        <dbReference type="SAM" id="MobiDB-lite"/>
    </source>
</evidence>
<dbReference type="PANTHER" id="PTHR34589:SF2">
    <property type="entry name" value="ZINC FINGER TRANSLOCATION-ASSOCIATED PROTEIN"/>
    <property type="match status" value="1"/>
</dbReference>
<dbReference type="GeneTree" id="ENSGT00980000200147"/>
<sequence>MLGCPPPGSPKPPPNRDRGGGRRSSDHCEARASRPGRSRIPGRDHRRYYHERWRAEYLMEFNAARHGMLCMVCGSALATLKLSTIKRHIRQKHPYSGAWGPREKQLVLRSWDSHPGLHAHPDGPPGAGGGGGTGMGGTDCIGEPLVWGHLMWGPPPKLDAPPCPQGPCPMSPRPQGVLIVSPRSLPHVPMVPAPCPHGVPNTSPHVPKVPAPCPQGILIMSPRSLPHVPKVFPIHPPVSPKCPQSPCPTSPRCPRYIPPCPQGPCPMSPRCPQYVPPHPQGVPNTPKVCPPPNPPPRAEAAVPPAGSPSPTRPRRHRRRGCPRPPSPRGGKTSPSGLPVTRVRPGGDSLRGWLRAELLLDLEAGGNRLRCLLCARALPSLHLGDIRRHALAAHPGTLRLGPGERGPPPSSPCALGPPPPAPPEPPGDRDTVGGGDTHHMGEEETEARGGGTGHRDPPSVSPVPPPEPCPPPVSPVPSPRLRGGTYGSPQWCHRSTTLAPPPTPRCHSYLCVSPPPFFSTLPPSFLYMTPLNKPVPGCPVE</sequence>
<feature type="compositionally biased region" description="Basic and acidic residues" evidence="1">
    <location>
        <begin position="425"/>
        <end position="441"/>
    </location>
</feature>
<organism evidence="3 4">
    <name type="scientific">Aquila chrysaetos chrysaetos</name>
    <dbReference type="NCBI Taxonomy" id="223781"/>
    <lineage>
        <taxon>Eukaryota</taxon>
        <taxon>Metazoa</taxon>
        <taxon>Chordata</taxon>
        <taxon>Craniata</taxon>
        <taxon>Vertebrata</taxon>
        <taxon>Euteleostomi</taxon>
        <taxon>Archelosauria</taxon>
        <taxon>Archosauria</taxon>
        <taxon>Dinosauria</taxon>
        <taxon>Saurischia</taxon>
        <taxon>Theropoda</taxon>
        <taxon>Coelurosauria</taxon>
        <taxon>Aves</taxon>
        <taxon>Neognathae</taxon>
        <taxon>Neoaves</taxon>
        <taxon>Telluraves</taxon>
        <taxon>Accipitrimorphae</taxon>
        <taxon>Accipitriformes</taxon>
        <taxon>Accipitridae</taxon>
        <taxon>Accipitrinae</taxon>
        <taxon>Aquila</taxon>
    </lineage>
</organism>
<evidence type="ECO:0000313" key="4">
    <source>
        <dbReference type="Proteomes" id="UP000472275"/>
    </source>
</evidence>
<protein>
    <recommendedName>
        <fullName evidence="2">SPIN-DOC-like zinc-finger domain-containing protein</fullName>
    </recommendedName>
</protein>
<feature type="compositionally biased region" description="Pro residues" evidence="1">
    <location>
        <begin position="458"/>
        <end position="477"/>
    </location>
</feature>
<feature type="region of interest" description="Disordered" evidence="1">
    <location>
        <begin position="396"/>
        <end position="481"/>
    </location>
</feature>
<dbReference type="Pfam" id="PF18658">
    <property type="entry name" value="zf-C2H2_12"/>
    <property type="match status" value="2"/>
</dbReference>
<proteinExistence type="predicted"/>
<feature type="compositionally biased region" description="Basic and acidic residues" evidence="1">
    <location>
        <begin position="14"/>
        <end position="32"/>
    </location>
</feature>
<feature type="domain" description="SPIN-DOC-like zinc-finger" evidence="2">
    <location>
        <begin position="352"/>
        <end position="404"/>
    </location>
</feature>
<dbReference type="GO" id="GO:0045892">
    <property type="term" value="P:negative regulation of DNA-templated transcription"/>
    <property type="evidence" value="ECO:0007669"/>
    <property type="project" value="TreeGrafter"/>
</dbReference>
<dbReference type="Ensembl" id="ENSACCT00020019428.1">
    <property type="protein sequence ID" value="ENSACCP00020018609.1"/>
    <property type="gene ID" value="ENSACCG00020012803.1"/>
</dbReference>
<feature type="compositionally biased region" description="Basic residues" evidence="1">
    <location>
        <begin position="312"/>
        <end position="321"/>
    </location>
</feature>
<feature type="region of interest" description="Disordered" evidence="1">
    <location>
        <begin position="282"/>
        <end position="345"/>
    </location>
</feature>
<dbReference type="InterPro" id="IPR052675">
    <property type="entry name" value="ZnF_transloc-Spindlin_int"/>
</dbReference>
<reference evidence="3" key="2">
    <citation type="submission" date="2025-09" db="UniProtKB">
        <authorList>
            <consortium name="Ensembl"/>
        </authorList>
    </citation>
    <scope>IDENTIFICATION</scope>
</reference>
<feature type="domain" description="SPIN-DOC-like zinc-finger" evidence="2">
    <location>
        <begin position="50"/>
        <end position="112"/>
    </location>
</feature>
<reference evidence="3" key="1">
    <citation type="submission" date="2025-08" db="UniProtKB">
        <authorList>
            <consortium name="Ensembl"/>
        </authorList>
    </citation>
    <scope>IDENTIFICATION</scope>
</reference>
<feature type="region of interest" description="Disordered" evidence="1">
    <location>
        <begin position="113"/>
        <end position="135"/>
    </location>
</feature>
<accession>A0A663F2B2</accession>
<feature type="compositionally biased region" description="Pro residues" evidence="1">
    <location>
        <begin position="288"/>
        <end position="297"/>
    </location>
</feature>
<evidence type="ECO:0000259" key="2">
    <source>
        <dbReference type="Pfam" id="PF18658"/>
    </source>
</evidence>
<feature type="compositionally biased region" description="Pro residues" evidence="1">
    <location>
        <begin position="404"/>
        <end position="424"/>
    </location>
</feature>
<feature type="region of interest" description="Disordered" evidence="1">
    <location>
        <begin position="1"/>
        <end position="43"/>
    </location>
</feature>
<name>A0A663F2B2_AQUCH</name>
<keyword evidence="4" id="KW-1185">Reference proteome</keyword>
<dbReference type="InParanoid" id="A0A663F2B2"/>
<evidence type="ECO:0000313" key="3">
    <source>
        <dbReference type="Ensembl" id="ENSACCP00020018609.1"/>
    </source>
</evidence>
<feature type="compositionally biased region" description="Pro residues" evidence="1">
    <location>
        <begin position="1"/>
        <end position="13"/>
    </location>
</feature>